<proteinExistence type="predicted"/>
<name>A0AA97I6V2_9MICO</name>
<sequence length="64" mass="6758">MNRGKNVLVSVGVLALAVVVGLILNNVWLGLLLGVIVGLGLFIGFESRRGRNQGVNDDDNGIEL</sequence>
<dbReference type="Proteomes" id="UP001305498">
    <property type="component" value="Chromosome"/>
</dbReference>
<organism evidence="2 3">
    <name type="scientific">Microbacterium betulae</name>
    <dbReference type="NCBI Taxonomy" id="2981139"/>
    <lineage>
        <taxon>Bacteria</taxon>
        <taxon>Bacillati</taxon>
        <taxon>Actinomycetota</taxon>
        <taxon>Actinomycetes</taxon>
        <taxon>Micrococcales</taxon>
        <taxon>Microbacteriaceae</taxon>
        <taxon>Microbacterium</taxon>
    </lineage>
</organism>
<accession>A0AA97I6V2</accession>
<keyword evidence="1" id="KW-0472">Membrane</keyword>
<keyword evidence="1" id="KW-0812">Transmembrane</keyword>
<evidence type="ECO:0000313" key="2">
    <source>
        <dbReference type="EMBL" id="WOF23547.1"/>
    </source>
</evidence>
<evidence type="ECO:0000256" key="1">
    <source>
        <dbReference type="SAM" id="Phobius"/>
    </source>
</evidence>
<dbReference type="AlphaFoldDB" id="A0AA97I6V2"/>
<feature type="transmembrane region" description="Helical" evidence="1">
    <location>
        <begin position="7"/>
        <end position="23"/>
    </location>
</feature>
<reference evidence="2 3" key="1">
    <citation type="submission" date="2023-02" db="EMBL/GenBank/DDBJ databases">
        <title>Microbacterium betulae sp. nov., isolated from birch wood.</title>
        <authorList>
            <person name="Pasciak M."/>
            <person name="Pawlik K.J."/>
            <person name="Martynowski D."/>
            <person name="Laczmanski L."/>
            <person name="Ciekot J."/>
            <person name="Szponar B."/>
            <person name="Wojcik-Fatla A."/>
            <person name="Mackiewicz B."/>
            <person name="Farian E."/>
            <person name="Cholewa G."/>
            <person name="Cholewa A."/>
            <person name="Dutkiewicz J."/>
        </authorList>
    </citation>
    <scope>NUCLEOTIDE SEQUENCE [LARGE SCALE GENOMIC DNA]</scope>
    <source>
        <strain evidence="2 3">AB</strain>
    </source>
</reference>
<keyword evidence="3" id="KW-1185">Reference proteome</keyword>
<evidence type="ECO:0000313" key="3">
    <source>
        <dbReference type="Proteomes" id="UP001305498"/>
    </source>
</evidence>
<gene>
    <name evidence="2" type="ORF">N8K70_02390</name>
</gene>
<feature type="transmembrane region" description="Helical" evidence="1">
    <location>
        <begin position="29"/>
        <end position="45"/>
    </location>
</feature>
<dbReference type="RefSeq" id="WP_317140019.1">
    <property type="nucleotide sequence ID" value="NZ_CP118157.1"/>
</dbReference>
<dbReference type="EMBL" id="CP118157">
    <property type="protein sequence ID" value="WOF23547.1"/>
    <property type="molecule type" value="Genomic_DNA"/>
</dbReference>
<dbReference type="KEGG" id="mbet:N8K70_02390"/>
<keyword evidence="1" id="KW-1133">Transmembrane helix</keyword>
<protein>
    <submittedName>
        <fullName evidence="2">Uncharacterized protein</fullName>
    </submittedName>
</protein>